<feature type="region of interest" description="Disordered" evidence="1">
    <location>
        <begin position="208"/>
        <end position="299"/>
    </location>
</feature>
<protein>
    <submittedName>
        <fullName evidence="2">Uncharacterized protein</fullName>
    </submittedName>
</protein>
<sequence length="299" mass="31188">MLTRAISAPAHYGPAGILRYNPEPTSPSPSNVKFAPLPETEVFGRRAKFTSKLGVHGRSGILNKQRRNSNGINYNQNNAIKEPPESLSQEDATPSKGNDDAAHGSTSQQASEASNLQTPNANSSLHLRRSASEDGTVSTSTKRKSSLLFWKKASKQPSLSTIPSEAVLDTTASPQLPSTAASRSSLGKMPEAPAPFIQILTLSASDMETSALPDMKTKAESGESVSEDANPPLSPSTSTEPASTTVSTPSLESSILLPSTGDKASLEVYPEKSPTAEPGETSTNGVALTAANSSEPSLG</sequence>
<reference evidence="3" key="2">
    <citation type="submission" date="2015-01" db="EMBL/GenBank/DDBJ databases">
        <title>Evolutionary Origins and Diversification of the Mycorrhizal Mutualists.</title>
        <authorList>
            <consortium name="DOE Joint Genome Institute"/>
            <consortium name="Mycorrhizal Genomics Consortium"/>
            <person name="Kohler A."/>
            <person name="Kuo A."/>
            <person name="Nagy L.G."/>
            <person name="Floudas D."/>
            <person name="Copeland A."/>
            <person name="Barry K.W."/>
            <person name="Cichocki N."/>
            <person name="Veneault-Fourrey C."/>
            <person name="LaButti K."/>
            <person name="Lindquist E.A."/>
            <person name="Lipzen A."/>
            <person name="Lundell T."/>
            <person name="Morin E."/>
            <person name="Murat C."/>
            <person name="Riley R."/>
            <person name="Ohm R."/>
            <person name="Sun H."/>
            <person name="Tunlid A."/>
            <person name="Henrissat B."/>
            <person name="Grigoriev I.V."/>
            <person name="Hibbett D.S."/>
            <person name="Martin F."/>
        </authorList>
    </citation>
    <scope>NUCLEOTIDE SEQUENCE [LARGE SCALE GENOMIC DNA]</scope>
    <source>
        <strain evidence="3">MAFF 305830</strain>
    </source>
</reference>
<gene>
    <name evidence="2" type="ORF">M408DRAFT_28889</name>
</gene>
<keyword evidence="3" id="KW-1185">Reference proteome</keyword>
<dbReference type="OrthoDB" id="3268994at2759"/>
<feature type="compositionally biased region" description="Polar residues" evidence="1">
    <location>
        <begin position="68"/>
        <end position="79"/>
    </location>
</feature>
<evidence type="ECO:0000313" key="2">
    <source>
        <dbReference type="EMBL" id="KIM22256.1"/>
    </source>
</evidence>
<dbReference type="AlphaFoldDB" id="A0A0C3ASK6"/>
<name>A0A0C3ASK6_SERVB</name>
<evidence type="ECO:0000256" key="1">
    <source>
        <dbReference type="SAM" id="MobiDB-lite"/>
    </source>
</evidence>
<dbReference type="Proteomes" id="UP000054097">
    <property type="component" value="Unassembled WGS sequence"/>
</dbReference>
<feature type="compositionally biased region" description="Polar residues" evidence="1">
    <location>
        <begin position="170"/>
        <end position="185"/>
    </location>
</feature>
<proteinExistence type="predicted"/>
<feature type="compositionally biased region" description="Low complexity" evidence="1">
    <location>
        <begin position="235"/>
        <end position="250"/>
    </location>
</feature>
<organism evidence="2 3">
    <name type="scientific">Serendipita vermifera MAFF 305830</name>
    <dbReference type="NCBI Taxonomy" id="933852"/>
    <lineage>
        <taxon>Eukaryota</taxon>
        <taxon>Fungi</taxon>
        <taxon>Dikarya</taxon>
        <taxon>Basidiomycota</taxon>
        <taxon>Agaricomycotina</taxon>
        <taxon>Agaricomycetes</taxon>
        <taxon>Sebacinales</taxon>
        <taxon>Serendipitaceae</taxon>
        <taxon>Serendipita</taxon>
    </lineage>
</organism>
<evidence type="ECO:0000313" key="3">
    <source>
        <dbReference type="Proteomes" id="UP000054097"/>
    </source>
</evidence>
<dbReference type="EMBL" id="KN824360">
    <property type="protein sequence ID" value="KIM22256.1"/>
    <property type="molecule type" value="Genomic_DNA"/>
</dbReference>
<feature type="region of interest" description="Disordered" evidence="1">
    <location>
        <begin position="13"/>
        <end position="39"/>
    </location>
</feature>
<accession>A0A0C3ASK6</accession>
<feature type="compositionally biased region" description="Polar residues" evidence="1">
    <location>
        <begin position="104"/>
        <end position="125"/>
    </location>
</feature>
<dbReference type="HOGENOM" id="CLU_931164_0_0_1"/>
<feature type="compositionally biased region" description="Polar residues" evidence="1">
    <location>
        <begin position="86"/>
        <end position="96"/>
    </location>
</feature>
<feature type="compositionally biased region" description="Polar residues" evidence="1">
    <location>
        <begin position="280"/>
        <end position="299"/>
    </location>
</feature>
<reference evidence="2 3" key="1">
    <citation type="submission" date="2014-04" db="EMBL/GenBank/DDBJ databases">
        <authorList>
            <consortium name="DOE Joint Genome Institute"/>
            <person name="Kuo A."/>
            <person name="Zuccaro A."/>
            <person name="Kohler A."/>
            <person name="Nagy L.G."/>
            <person name="Floudas D."/>
            <person name="Copeland A."/>
            <person name="Barry K.W."/>
            <person name="Cichocki N."/>
            <person name="Veneault-Fourrey C."/>
            <person name="LaButti K."/>
            <person name="Lindquist E.A."/>
            <person name="Lipzen A."/>
            <person name="Lundell T."/>
            <person name="Morin E."/>
            <person name="Murat C."/>
            <person name="Sun H."/>
            <person name="Tunlid A."/>
            <person name="Henrissat B."/>
            <person name="Grigoriev I.V."/>
            <person name="Hibbett D.S."/>
            <person name="Martin F."/>
            <person name="Nordberg H.P."/>
            <person name="Cantor M.N."/>
            <person name="Hua S.X."/>
        </authorList>
    </citation>
    <scope>NUCLEOTIDE SEQUENCE [LARGE SCALE GENOMIC DNA]</scope>
    <source>
        <strain evidence="2 3">MAFF 305830</strain>
    </source>
</reference>
<feature type="region of interest" description="Disordered" evidence="1">
    <location>
        <begin position="53"/>
        <end position="190"/>
    </location>
</feature>